<name>A0ABN9A218_RANTA</name>
<reference evidence="2" key="1">
    <citation type="submission" date="2023-04" db="EMBL/GenBank/DDBJ databases">
        <authorList>
            <consortium name="ELIXIR-Norway"/>
        </authorList>
    </citation>
    <scope>NUCLEOTIDE SEQUENCE [LARGE SCALE GENOMIC DNA]</scope>
</reference>
<accession>A0ABN9A218</accession>
<evidence type="ECO:0000256" key="1">
    <source>
        <dbReference type="SAM" id="MobiDB-lite"/>
    </source>
</evidence>
<organism evidence="2 3">
    <name type="scientific">Rangifer tarandus platyrhynchus</name>
    <name type="common">Svalbard reindeer</name>
    <dbReference type="NCBI Taxonomy" id="3082113"/>
    <lineage>
        <taxon>Eukaryota</taxon>
        <taxon>Metazoa</taxon>
        <taxon>Chordata</taxon>
        <taxon>Craniata</taxon>
        <taxon>Vertebrata</taxon>
        <taxon>Euteleostomi</taxon>
        <taxon>Mammalia</taxon>
        <taxon>Eutheria</taxon>
        <taxon>Laurasiatheria</taxon>
        <taxon>Artiodactyla</taxon>
        <taxon>Ruminantia</taxon>
        <taxon>Pecora</taxon>
        <taxon>Cervidae</taxon>
        <taxon>Odocoileinae</taxon>
        <taxon>Rangifer</taxon>
    </lineage>
</organism>
<evidence type="ECO:0000313" key="2">
    <source>
        <dbReference type="EMBL" id="CAI9179705.1"/>
    </source>
</evidence>
<dbReference type="EMBL" id="OX459945">
    <property type="protein sequence ID" value="CAI9179705.1"/>
    <property type="molecule type" value="Genomic_DNA"/>
</dbReference>
<feature type="region of interest" description="Disordered" evidence="1">
    <location>
        <begin position="79"/>
        <end position="101"/>
    </location>
</feature>
<proteinExistence type="predicted"/>
<sequence>MLPRSFQVSDLVRVVKGDSGEYLRLHQTPRSMHLLEISLTRDERSNLKLGHNVPGRVKRETGGQRWFFTHVSLLKPRSSYRQGLEGPLSQYSQQEGPSHSL</sequence>
<dbReference type="Proteomes" id="UP001176941">
    <property type="component" value="Chromosome 9"/>
</dbReference>
<keyword evidence="3" id="KW-1185">Reference proteome</keyword>
<gene>
    <name evidence="2" type="ORF">MRATA1EN1_LOCUS28667</name>
</gene>
<evidence type="ECO:0000313" key="3">
    <source>
        <dbReference type="Proteomes" id="UP001176941"/>
    </source>
</evidence>
<feature type="compositionally biased region" description="Polar residues" evidence="1">
    <location>
        <begin position="89"/>
        <end position="101"/>
    </location>
</feature>
<protein>
    <submittedName>
        <fullName evidence="2">Uncharacterized protein</fullName>
    </submittedName>
</protein>